<protein>
    <submittedName>
        <fullName evidence="3">TIGR02391 family protein</fullName>
    </submittedName>
</protein>
<proteinExistence type="predicted"/>
<dbReference type="NCBIfam" id="TIGR02391">
    <property type="entry name" value="hypoth_ymh"/>
    <property type="match status" value="1"/>
</dbReference>
<gene>
    <name evidence="2" type="ORF">BECKLPF1236A_GA0070988_101279</name>
    <name evidence="3" type="ORF">BECKLPF1236C_GA0070990_1011910</name>
</gene>
<evidence type="ECO:0000313" key="2">
    <source>
        <dbReference type="EMBL" id="VFK15513.1"/>
    </source>
</evidence>
<dbReference type="AlphaFoldDB" id="A0A450XNC8"/>
<dbReference type="Pfam" id="PF09509">
    <property type="entry name" value="Hypoth_Ymh"/>
    <property type="match status" value="1"/>
</dbReference>
<feature type="domain" description="Conserved hypothetical protein CHP02391" evidence="1">
    <location>
        <begin position="114"/>
        <end position="233"/>
    </location>
</feature>
<name>A0A450XNC8_9GAMM</name>
<dbReference type="InterPro" id="IPR012654">
    <property type="entry name" value="CHP02391"/>
</dbReference>
<dbReference type="EMBL" id="CAADFP010000119">
    <property type="protein sequence ID" value="VFK30764.1"/>
    <property type="molecule type" value="Genomic_DNA"/>
</dbReference>
<reference evidence="3" key="1">
    <citation type="submission" date="2019-02" db="EMBL/GenBank/DDBJ databases">
        <authorList>
            <person name="Gruber-Vodicka R. H."/>
            <person name="Seah K. B. B."/>
        </authorList>
    </citation>
    <scope>NUCLEOTIDE SEQUENCE</scope>
    <source>
        <strain evidence="2">BECK_S312</strain>
        <strain evidence="3">BECK_S426</strain>
    </source>
</reference>
<evidence type="ECO:0000259" key="1">
    <source>
        <dbReference type="Pfam" id="PF09509"/>
    </source>
</evidence>
<organism evidence="3">
    <name type="scientific">Candidatus Kentrum sp. LPFa</name>
    <dbReference type="NCBI Taxonomy" id="2126335"/>
    <lineage>
        <taxon>Bacteria</taxon>
        <taxon>Pseudomonadati</taxon>
        <taxon>Pseudomonadota</taxon>
        <taxon>Gammaproteobacteria</taxon>
        <taxon>Candidatus Kentrum</taxon>
    </lineage>
</organism>
<dbReference type="EMBL" id="CAADFM010000127">
    <property type="protein sequence ID" value="VFK15513.1"/>
    <property type="molecule type" value="Genomic_DNA"/>
</dbReference>
<evidence type="ECO:0000313" key="3">
    <source>
        <dbReference type="EMBL" id="VFK30764.1"/>
    </source>
</evidence>
<sequence length="241" mass="27824">MNYRLIATEVGDLVKWDTSVNEIRRTAYALFQFNIEEFPNNAISSERAQIVYDCILSLAKQSMDNEVRNDLLVTFCKKITPEQHQDRLRQILEGHLGLFQGAEREAHEKFIAHGFHLTVIEHCKHLFAQENYFHAVFEACKVYDRLVQTKSKSTSNGESLMMNVWGCDKGVLKLTRCESDTDKNVQDGIKFLSAGLMRAMRNPTAHEPALHWPIGKQDCLDMLSFISFLFRQLDKAVYFNQ</sequence>
<accession>A0A450XNC8</accession>